<feature type="region of interest" description="Disordered" evidence="1">
    <location>
        <begin position="1"/>
        <end position="25"/>
    </location>
</feature>
<accession>A0A9N8DK11</accession>
<gene>
    <name evidence="2" type="ORF">SEMRO_125_G060290.1</name>
</gene>
<feature type="compositionally biased region" description="Pro residues" evidence="1">
    <location>
        <begin position="1"/>
        <end position="10"/>
    </location>
</feature>
<keyword evidence="3" id="KW-1185">Reference proteome</keyword>
<dbReference type="AlphaFoldDB" id="A0A9N8DK11"/>
<name>A0A9N8DK11_9STRA</name>
<organism evidence="2 3">
    <name type="scientific">Seminavis robusta</name>
    <dbReference type="NCBI Taxonomy" id="568900"/>
    <lineage>
        <taxon>Eukaryota</taxon>
        <taxon>Sar</taxon>
        <taxon>Stramenopiles</taxon>
        <taxon>Ochrophyta</taxon>
        <taxon>Bacillariophyta</taxon>
        <taxon>Bacillariophyceae</taxon>
        <taxon>Bacillariophycidae</taxon>
        <taxon>Naviculales</taxon>
        <taxon>Naviculaceae</taxon>
        <taxon>Seminavis</taxon>
    </lineage>
</organism>
<reference evidence="2" key="1">
    <citation type="submission" date="2020-06" db="EMBL/GenBank/DDBJ databases">
        <authorList>
            <consortium name="Plant Systems Biology data submission"/>
        </authorList>
    </citation>
    <scope>NUCLEOTIDE SEQUENCE</scope>
    <source>
        <strain evidence="2">D6</strain>
    </source>
</reference>
<protein>
    <submittedName>
        <fullName evidence="2">Uncharacterized protein</fullName>
    </submittedName>
</protein>
<evidence type="ECO:0000313" key="3">
    <source>
        <dbReference type="Proteomes" id="UP001153069"/>
    </source>
</evidence>
<dbReference type="EMBL" id="CAICTM010000124">
    <property type="protein sequence ID" value="CAB9502036.1"/>
    <property type="molecule type" value="Genomic_DNA"/>
</dbReference>
<evidence type="ECO:0000313" key="2">
    <source>
        <dbReference type="EMBL" id="CAB9502036.1"/>
    </source>
</evidence>
<evidence type="ECO:0000256" key="1">
    <source>
        <dbReference type="SAM" id="MobiDB-lite"/>
    </source>
</evidence>
<sequence length="211" mass="23391">MPATPPPPTARPAKGILKNSSSTKKGMSITFSGKKHIKKIPHLNTMTEEDIEQIWYSHYDYDDIKASFEYTVFMMDAGEAKTVENDEHTTRGLEMRTEEGAWARFEHKRDAYNAVLDEQDRQWNDGEDDPEQIAAQCLEVTESAAKGALERGLADQDASEKLNKGLRENLKNGAAFANASGAADDVVPMTEPSRRTPSGKLKTNILNKFGG</sequence>
<dbReference type="Proteomes" id="UP001153069">
    <property type="component" value="Unassembled WGS sequence"/>
</dbReference>
<proteinExistence type="predicted"/>
<dbReference type="OrthoDB" id="47383at2759"/>
<feature type="region of interest" description="Disordered" evidence="1">
    <location>
        <begin position="178"/>
        <end position="203"/>
    </location>
</feature>
<comment type="caution">
    <text evidence="2">The sequence shown here is derived from an EMBL/GenBank/DDBJ whole genome shotgun (WGS) entry which is preliminary data.</text>
</comment>